<dbReference type="RefSeq" id="WP_166636295.1">
    <property type="nucleotide sequence ID" value="NZ_SOAZ01000002.1"/>
</dbReference>
<evidence type="ECO:0000313" key="1">
    <source>
        <dbReference type="EMBL" id="TDT63421.1"/>
    </source>
</evidence>
<organism evidence="1 2">
    <name type="scientific">Fonticella tunisiensis</name>
    <dbReference type="NCBI Taxonomy" id="1096341"/>
    <lineage>
        <taxon>Bacteria</taxon>
        <taxon>Bacillati</taxon>
        <taxon>Bacillota</taxon>
        <taxon>Clostridia</taxon>
        <taxon>Eubacteriales</taxon>
        <taxon>Clostridiaceae</taxon>
        <taxon>Fonticella</taxon>
    </lineage>
</organism>
<sequence>MFTLQRLNVVRIVATEEEKKRLIAEGFKEVALQEEAEETKNNKKGGK</sequence>
<comment type="caution">
    <text evidence="1">The sequence shown here is derived from an EMBL/GenBank/DDBJ whole genome shotgun (WGS) entry which is preliminary data.</text>
</comment>
<gene>
    <name evidence="1" type="ORF">EDD71_102183</name>
</gene>
<accession>A0A4R7KV95</accession>
<dbReference type="EMBL" id="SOAZ01000002">
    <property type="protein sequence ID" value="TDT63421.1"/>
    <property type="molecule type" value="Genomic_DNA"/>
</dbReference>
<dbReference type="AlphaFoldDB" id="A0A4R7KV95"/>
<keyword evidence="2" id="KW-1185">Reference proteome</keyword>
<reference evidence="1 2" key="1">
    <citation type="submission" date="2019-03" db="EMBL/GenBank/DDBJ databases">
        <title>Genomic Encyclopedia of Type Strains, Phase IV (KMG-IV): sequencing the most valuable type-strain genomes for metagenomic binning, comparative biology and taxonomic classification.</title>
        <authorList>
            <person name="Goeker M."/>
        </authorList>
    </citation>
    <scope>NUCLEOTIDE SEQUENCE [LARGE SCALE GENOMIC DNA]</scope>
    <source>
        <strain evidence="1 2">DSM 24455</strain>
    </source>
</reference>
<proteinExistence type="predicted"/>
<dbReference type="Proteomes" id="UP000295325">
    <property type="component" value="Unassembled WGS sequence"/>
</dbReference>
<protein>
    <submittedName>
        <fullName evidence="1">Uncharacterized protein</fullName>
    </submittedName>
</protein>
<evidence type="ECO:0000313" key="2">
    <source>
        <dbReference type="Proteomes" id="UP000295325"/>
    </source>
</evidence>
<name>A0A4R7KV95_9CLOT</name>